<dbReference type="AlphaFoldDB" id="A0A1B0DGY4"/>
<sequence>MQSLMKSRGGLVGTITKIEGFIQVCQDDLSLTTKQALMSQLEILKSVRGKYQEIQQQIIDKQESDSRKQNEHDGMVDILSKCSLLEQQLEKLLLEAQDSGSQR</sequence>
<dbReference type="EMBL" id="AJVK01015308">
    <property type="status" value="NOT_ANNOTATED_CDS"/>
    <property type="molecule type" value="Genomic_DNA"/>
</dbReference>
<dbReference type="Proteomes" id="UP000092462">
    <property type="component" value="Unassembled WGS sequence"/>
</dbReference>
<dbReference type="VEuPathDB" id="VectorBase:PPAPM1_008660"/>
<dbReference type="EnsemblMetazoa" id="PPAI007418-RA">
    <property type="protein sequence ID" value="PPAI007418-PA"/>
    <property type="gene ID" value="PPAI007418"/>
</dbReference>
<evidence type="ECO:0000313" key="2">
    <source>
        <dbReference type="Proteomes" id="UP000092462"/>
    </source>
</evidence>
<evidence type="ECO:0000313" key="1">
    <source>
        <dbReference type="EnsemblMetazoa" id="PPAI007418-PA"/>
    </source>
</evidence>
<accession>A0A1B0DGY4</accession>
<organism evidence="1 2">
    <name type="scientific">Phlebotomus papatasi</name>
    <name type="common">Sandfly</name>
    <dbReference type="NCBI Taxonomy" id="29031"/>
    <lineage>
        <taxon>Eukaryota</taxon>
        <taxon>Metazoa</taxon>
        <taxon>Ecdysozoa</taxon>
        <taxon>Arthropoda</taxon>
        <taxon>Hexapoda</taxon>
        <taxon>Insecta</taxon>
        <taxon>Pterygota</taxon>
        <taxon>Neoptera</taxon>
        <taxon>Endopterygota</taxon>
        <taxon>Diptera</taxon>
        <taxon>Nematocera</taxon>
        <taxon>Psychodoidea</taxon>
        <taxon>Psychodidae</taxon>
        <taxon>Phlebotomus</taxon>
        <taxon>Phlebotomus</taxon>
    </lineage>
</organism>
<dbReference type="VEuPathDB" id="VectorBase:PPAI007418"/>
<proteinExistence type="predicted"/>
<dbReference type="EMBL" id="AJVK01015307">
    <property type="status" value="NOT_ANNOTATED_CDS"/>
    <property type="molecule type" value="Genomic_DNA"/>
</dbReference>
<keyword evidence="2" id="KW-1185">Reference proteome</keyword>
<protein>
    <submittedName>
        <fullName evidence="1">Uncharacterized protein</fullName>
    </submittedName>
</protein>
<name>A0A1B0DGY4_PHLPP</name>
<reference evidence="1" key="1">
    <citation type="submission" date="2022-08" db="UniProtKB">
        <authorList>
            <consortium name="EnsemblMetazoa"/>
        </authorList>
    </citation>
    <scope>IDENTIFICATION</scope>
    <source>
        <strain evidence="1">Israel</strain>
    </source>
</reference>